<evidence type="ECO:0000313" key="1">
    <source>
        <dbReference type="EMBL" id="CAG8565653.1"/>
    </source>
</evidence>
<dbReference type="EMBL" id="CAJVQC010006329">
    <property type="protein sequence ID" value="CAG8565653.1"/>
    <property type="molecule type" value="Genomic_DNA"/>
</dbReference>
<keyword evidence="2" id="KW-1185">Reference proteome</keyword>
<protein>
    <submittedName>
        <fullName evidence="1">31439_t:CDS:1</fullName>
    </submittedName>
</protein>
<dbReference type="Proteomes" id="UP000789920">
    <property type="component" value="Unassembled WGS sequence"/>
</dbReference>
<name>A0ACA9M284_9GLOM</name>
<reference evidence="1" key="1">
    <citation type="submission" date="2021-06" db="EMBL/GenBank/DDBJ databases">
        <authorList>
            <person name="Kallberg Y."/>
            <person name="Tangrot J."/>
            <person name="Rosling A."/>
        </authorList>
    </citation>
    <scope>NUCLEOTIDE SEQUENCE</scope>
    <source>
        <strain evidence="1">MA461A</strain>
    </source>
</reference>
<accession>A0ACA9M284</accession>
<comment type="caution">
    <text evidence="1">The sequence shown here is derived from an EMBL/GenBank/DDBJ whole genome shotgun (WGS) entry which is preliminary data.</text>
</comment>
<feature type="non-terminal residue" evidence="1">
    <location>
        <position position="1"/>
    </location>
</feature>
<evidence type="ECO:0000313" key="2">
    <source>
        <dbReference type="Proteomes" id="UP000789920"/>
    </source>
</evidence>
<gene>
    <name evidence="1" type="ORF">RPERSI_LOCUS4544</name>
</gene>
<proteinExistence type="predicted"/>
<organism evidence="1 2">
    <name type="scientific">Racocetra persica</name>
    <dbReference type="NCBI Taxonomy" id="160502"/>
    <lineage>
        <taxon>Eukaryota</taxon>
        <taxon>Fungi</taxon>
        <taxon>Fungi incertae sedis</taxon>
        <taxon>Mucoromycota</taxon>
        <taxon>Glomeromycotina</taxon>
        <taxon>Glomeromycetes</taxon>
        <taxon>Diversisporales</taxon>
        <taxon>Gigasporaceae</taxon>
        <taxon>Racocetra</taxon>
    </lineage>
</organism>
<sequence length="468" mass="53306">LVADKPFLADLDADKQKDSTDESMGLEDLGLNIKDYGTKVKLYKTGSDKRNFANKLHKNFTADETNDPNKLLLADLQAIAPNADPNVNDHFIFDTNFALPESEEEMQLICDELEAAKLDSVMAGRLLQEKIDQIADEKQTIVADIKVKEGEIEGLIGEILTKKRERLTAYNISKGFAKTTEDNRRSLSDLYQIQQLLYEIRYLENDGDATANSSITEENTALTEIETILEEAGYYGGTTTYLVSYFQNLAFVAGDPEKFDIPQAISRIKAGKYKDSEGKEQDVRLFGDLTKFKTHFENKEKLVKLTEWELEAKQAIEKALNQDDNQQEKLSQVKKHGKIADVERLIKKVFADGKIKSEFLEEIKKSDATLVDLKSLLQKEPKDIITYIARFEYNQLPDTGDEKNKQKTQKKRRIAKKLSKTNESELKDEELNESLCKIEIGELTIDNTKYYKADLSEITTSEQEEQTF</sequence>